<dbReference type="InterPro" id="IPR036237">
    <property type="entry name" value="Xyl_isomerase-like_sf"/>
</dbReference>
<proteinExistence type="predicted"/>
<dbReference type="SUPFAM" id="SSF51658">
    <property type="entry name" value="Xylose isomerase-like"/>
    <property type="match status" value="1"/>
</dbReference>
<organism evidence="2 3">
    <name type="scientific">Ruminiclostridium cellobioparum subsp. termitidis CT1112</name>
    <dbReference type="NCBI Taxonomy" id="1195236"/>
    <lineage>
        <taxon>Bacteria</taxon>
        <taxon>Bacillati</taxon>
        <taxon>Bacillota</taxon>
        <taxon>Clostridia</taxon>
        <taxon>Eubacteriales</taxon>
        <taxon>Oscillospiraceae</taxon>
        <taxon>Ruminiclostridium</taxon>
    </lineage>
</organism>
<dbReference type="InterPro" id="IPR013022">
    <property type="entry name" value="Xyl_isomerase-like_TIM-brl"/>
</dbReference>
<dbReference type="PATRIC" id="fig|1195236.3.peg.946"/>
<dbReference type="eggNOG" id="COG1082">
    <property type="taxonomic scope" value="Bacteria"/>
</dbReference>
<dbReference type="PANTHER" id="PTHR12110:SF41">
    <property type="entry name" value="INOSOSE DEHYDRATASE"/>
    <property type="match status" value="1"/>
</dbReference>
<keyword evidence="3" id="KW-1185">Reference proteome</keyword>
<sequence length="233" mass="26658">MSGFILSAFADEIDPMLTTQMNILDKHGIKYIEMRGVNKKNLVEHTLEEVREIKKQLDEKGFRISAIGSPIGKIKITDGFESHLGLFRHTIEIAGILDTKYIRMFSFFIPRGEKPESYRDEVVGRWRRFVDAAKGTGLTLLHENEKDIYGDTPKRCLDLLETLDCSYVKAVFDPANFVQCDVEAYPEAYQLLKKHIAYIHIKDALYKDHSVVPSGHGDGKVRSILTELKKQRL</sequence>
<dbReference type="Gene3D" id="3.20.20.150">
    <property type="entry name" value="Divalent-metal-dependent TIM barrel enzymes"/>
    <property type="match status" value="1"/>
</dbReference>
<dbReference type="InterPro" id="IPR050312">
    <property type="entry name" value="IolE/XylAMocC-like"/>
</dbReference>
<reference evidence="2 3" key="1">
    <citation type="journal article" date="2013" name="Genome Announc.">
        <title>Draft Genome Sequence of the Cellulolytic, Mesophilic, Anaerobic Bacterium Clostridium termitidis Strain CT1112 (DSM 5398).</title>
        <authorList>
            <person name="Lal S."/>
            <person name="Ramachandran U."/>
            <person name="Zhang X."/>
            <person name="Munir R."/>
            <person name="Sparling R."/>
            <person name="Levin D.B."/>
        </authorList>
    </citation>
    <scope>NUCLEOTIDE SEQUENCE [LARGE SCALE GENOMIC DNA]</scope>
    <source>
        <strain evidence="2 3">CT1112</strain>
    </source>
</reference>
<protein>
    <submittedName>
        <fullName evidence="2">Xylose isomerase domain-containing protein</fullName>
    </submittedName>
</protein>
<dbReference type="GO" id="GO:0016853">
    <property type="term" value="F:isomerase activity"/>
    <property type="evidence" value="ECO:0007669"/>
    <property type="project" value="UniProtKB-KW"/>
</dbReference>
<keyword evidence="2" id="KW-0413">Isomerase</keyword>
<evidence type="ECO:0000313" key="2">
    <source>
        <dbReference type="EMBL" id="EMS73404.1"/>
    </source>
</evidence>
<accession>S0FW63</accession>
<evidence type="ECO:0000313" key="3">
    <source>
        <dbReference type="Proteomes" id="UP000014155"/>
    </source>
</evidence>
<dbReference type="AlphaFoldDB" id="S0FW63"/>
<feature type="domain" description="Xylose isomerase-like TIM barrel" evidence="1">
    <location>
        <begin position="25"/>
        <end position="230"/>
    </location>
</feature>
<dbReference type="Pfam" id="PF01261">
    <property type="entry name" value="AP_endonuc_2"/>
    <property type="match status" value="1"/>
</dbReference>
<dbReference type="EMBL" id="AORV01000020">
    <property type="protein sequence ID" value="EMS73404.1"/>
    <property type="molecule type" value="Genomic_DNA"/>
</dbReference>
<dbReference type="STRING" id="1195236.CTER_0623"/>
<evidence type="ECO:0000259" key="1">
    <source>
        <dbReference type="Pfam" id="PF01261"/>
    </source>
</evidence>
<dbReference type="PANTHER" id="PTHR12110">
    <property type="entry name" value="HYDROXYPYRUVATE ISOMERASE"/>
    <property type="match status" value="1"/>
</dbReference>
<gene>
    <name evidence="2" type="ORF">CTER_0623</name>
</gene>
<comment type="caution">
    <text evidence="2">The sequence shown here is derived from an EMBL/GenBank/DDBJ whole genome shotgun (WGS) entry which is preliminary data.</text>
</comment>
<name>S0FW63_RUMCE</name>
<dbReference type="Proteomes" id="UP000014155">
    <property type="component" value="Unassembled WGS sequence"/>
</dbReference>
<dbReference type="RefSeq" id="WP_004623900.1">
    <property type="nucleotide sequence ID" value="NZ_AORV01000020.1"/>
</dbReference>